<protein>
    <submittedName>
        <fullName evidence="1">Uncharacterized protein</fullName>
    </submittedName>
</protein>
<name>A0A7U2F126_PHANO</name>
<dbReference type="Proteomes" id="UP000663193">
    <property type="component" value="Chromosome 5"/>
</dbReference>
<reference evidence="2" key="1">
    <citation type="journal article" date="2021" name="BMC Genomics">
        <title>Chromosome-level genome assembly and manually-curated proteome of model necrotroph Parastagonospora nodorum Sn15 reveals a genome-wide trove of candidate effector homologs, and redundancy of virulence-related functions within an accessory chromosome.</title>
        <authorList>
            <person name="Bertazzoni S."/>
            <person name="Jones D.A.B."/>
            <person name="Phan H.T."/>
            <person name="Tan K.-C."/>
            <person name="Hane J.K."/>
        </authorList>
    </citation>
    <scope>NUCLEOTIDE SEQUENCE [LARGE SCALE GENOMIC DNA]</scope>
    <source>
        <strain evidence="2">SN15 / ATCC MYA-4574 / FGSC 10173)</strain>
    </source>
</reference>
<organism evidence="1 2">
    <name type="scientific">Phaeosphaeria nodorum (strain SN15 / ATCC MYA-4574 / FGSC 10173)</name>
    <name type="common">Glume blotch fungus</name>
    <name type="synonym">Parastagonospora nodorum</name>
    <dbReference type="NCBI Taxonomy" id="321614"/>
    <lineage>
        <taxon>Eukaryota</taxon>
        <taxon>Fungi</taxon>
        <taxon>Dikarya</taxon>
        <taxon>Ascomycota</taxon>
        <taxon>Pezizomycotina</taxon>
        <taxon>Dothideomycetes</taxon>
        <taxon>Pleosporomycetidae</taxon>
        <taxon>Pleosporales</taxon>
        <taxon>Pleosporineae</taxon>
        <taxon>Phaeosphaeriaceae</taxon>
        <taxon>Parastagonospora</taxon>
    </lineage>
</organism>
<dbReference type="RefSeq" id="XP_001793861.1">
    <property type="nucleotide sequence ID" value="XM_001793809.1"/>
</dbReference>
<keyword evidence="2" id="KW-1185">Reference proteome</keyword>
<dbReference type="VEuPathDB" id="FungiDB:JI435_432510"/>
<evidence type="ECO:0000313" key="1">
    <source>
        <dbReference type="EMBL" id="QRC95628.1"/>
    </source>
</evidence>
<dbReference type="KEGG" id="pno:SNOG_03291"/>
<dbReference type="EMBL" id="CP069027">
    <property type="protein sequence ID" value="QRC95628.1"/>
    <property type="molecule type" value="Genomic_DNA"/>
</dbReference>
<dbReference type="AlphaFoldDB" id="A0A7U2F126"/>
<accession>A0A7U2F126</accession>
<evidence type="ECO:0000313" key="2">
    <source>
        <dbReference type="Proteomes" id="UP000663193"/>
    </source>
</evidence>
<gene>
    <name evidence="1" type="ORF">JI435_432510</name>
</gene>
<proteinExistence type="predicted"/>
<sequence length="203" mass="23664">MCPQQHCSSSPKPAGLPGLQSAFSEALEELEVEINLQPAQPEIMVPVPPQSPDELYFGENLPEEEFEEHEPVPTIELKIIEDERLSEYDYNCYEEEPHTKRNQNVLGLKMVYIQHDLTHGRYPTLPKYPDRIDKVFGSYEHWTALPPPGFRSRRDQFVDEGETAFCQYFHKRGQLPNLEERSRWFRAQQQDEGRKDSGNPSIY</sequence>